<proteinExistence type="predicted"/>
<reference evidence="1" key="1">
    <citation type="submission" date="2019-11" db="EMBL/GenBank/DDBJ databases">
        <authorList>
            <person name="Feng L."/>
        </authorList>
    </citation>
    <scope>NUCLEOTIDE SEQUENCE</scope>
    <source>
        <strain evidence="1">PdistasonisLFYP31</strain>
    </source>
</reference>
<evidence type="ECO:0000313" key="1">
    <source>
        <dbReference type="EMBL" id="VYT86110.1"/>
    </source>
</evidence>
<dbReference type="AlphaFoldDB" id="A0A6N3A8K6"/>
<gene>
    <name evidence="1" type="ORF">PDLFYP31_01207</name>
</gene>
<accession>A0A6N3A8K6</accession>
<sequence length="36" mass="3948">MFLASRSFKSVAFVSMLLCVATYQSLTVLCMTGNNL</sequence>
<name>A0A6N3A8K6_PARDI</name>
<dbReference type="EMBL" id="CACRUW010000004">
    <property type="protein sequence ID" value="VYT86110.1"/>
    <property type="molecule type" value="Genomic_DNA"/>
</dbReference>
<protein>
    <submittedName>
        <fullName evidence="1">Uncharacterized protein</fullName>
    </submittedName>
</protein>
<organism evidence="1">
    <name type="scientific">Parabacteroides distasonis</name>
    <dbReference type="NCBI Taxonomy" id="823"/>
    <lineage>
        <taxon>Bacteria</taxon>
        <taxon>Pseudomonadati</taxon>
        <taxon>Bacteroidota</taxon>
        <taxon>Bacteroidia</taxon>
        <taxon>Bacteroidales</taxon>
        <taxon>Tannerellaceae</taxon>
        <taxon>Parabacteroides</taxon>
    </lineage>
</organism>